<accession>A0AA41UCJ5</accession>
<protein>
    <submittedName>
        <fullName evidence="2">Phage portal protein</fullName>
    </submittedName>
</protein>
<gene>
    <name evidence="2" type="ORF">ML536_17845</name>
</gene>
<dbReference type="Pfam" id="PF05136">
    <property type="entry name" value="Phage_portal_2"/>
    <property type="match status" value="1"/>
</dbReference>
<organism evidence="2 3">
    <name type="scientific">Paradevosia shaoguanensis</name>
    <dbReference type="NCBI Taxonomy" id="1335043"/>
    <lineage>
        <taxon>Bacteria</taxon>
        <taxon>Pseudomonadati</taxon>
        <taxon>Pseudomonadota</taxon>
        <taxon>Alphaproteobacteria</taxon>
        <taxon>Hyphomicrobiales</taxon>
        <taxon>Devosiaceae</taxon>
        <taxon>Paradevosia</taxon>
    </lineage>
</organism>
<feature type="region of interest" description="Disordered" evidence="1">
    <location>
        <begin position="1"/>
        <end position="28"/>
    </location>
</feature>
<evidence type="ECO:0000313" key="3">
    <source>
        <dbReference type="Proteomes" id="UP001156140"/>
    </source>
</evidence>
<reference evidence="2" key="1">
    <citation type="submission" date="2022-03" db="EMBL/GenBank/DDBJ databases">
        <title>The complete genome sequence of a Methyloterrigena soli.</title>
        <authorList>
            <person name="Zi Z."/>
        </authorList>
    </citation>
    <scope>NUCLEOTIDE SEQUENCE</scope>
    <source>
        <strain evidence="2">M48</strain>
    </source>
</reference>
<proteinExistence type="predicted"/>
<dbReference type="GO" id="GO:0005198">
    <property type="term" value="F:structural molecule activity"/>
    <property type="evidence" value="ECO:0007669"/>
    <property type="project" value="InterPro"/>
</dbReference>
<dbReference type="Proteomes" id="UP001156140">
    <property type="component" value="Unassembled WGS sequence"/>
</dbReference>
<evidence type="ECO:0000313" key="2">
    <source>
        <dbReference type="EMBL" id="MCI0128698.1"/>
    </source>
</evidence>
<name>A0AA41UCJ5_9HYPH</name>
<dbReference type="AlphaFoldDB" id="A0AA41UCJ5"/>
<keyword evidence="3" id="KW-1185">Reference proteome</keyword>
<sequence length="537" mass="59323">MRVPNVGRKTGPSSAENAPPRARAGYLRDTRSGVIQSRPAVLRESRDEIRRAWRRSAALAMDIMQNSGRLRGAADQVIADTVGTELNLNLQPNANVMARLGYDEKETAEFVKLAKESWKRWAWNPRECDLRGKFTVPQMVDIGLRWNMGFGEVTGTIVYLSRFERQKYGIETGTKVCLVPPLRLVQDTNSLENLFQGVYHDENGRPHSYLFEESLNGFKSKRQWPAMDAAGRPVVMHIFDPVDATDVRGISVLASAFRKHIQHEMLDDATLQTAILQTLFAATLTSPAPSAEAFEAIEAMSSSGDDGKNIGEELLGLLGAQLDAAQESGIHFSGDPQVSHLAPGEEFKLHGAQTPGAQYQPFSDALSRDMARAIGITYGGLTMNHSAATYSSVRMENSSIWPVVLRRRERIAAPQEQMIFEAHLDEEIGEGRIPFKGGYEAYFANRSAICWSQWHGPSRPTADDLKSAKASTERLQNGTSAIEIESADLGIDPEELFEMRLKLHRRYVDAGMASPYAPKASAPKDDGQTQEGDSKDA</sequence>
<dbReference type="InterPro" id="IPR006429">
    <property type="entry name" value="Phage_lambda_portal"/>
</dbReference>
<feature type="region of interest" description="Disordered" evidence="1">
    <location>
        <begin position="514"/>
        <end position="537"/>
    </location>
</feature>
<dbReference type="EMBL" id="JALAZD010000002">
    <property type="protein sequence ID" value="MCI0128698.1"/>
    <property type="molecule type" value="Genomic_DNA"/>
</dbReference>
<evidence type="ECO:0000256" key="1">
    <source>
        <dbReference type="SAM" id="MobiDB-lite"/>
    </source>
</evidence>
<comment type="caution">
    <text evidence="2">The sequence shown here is derived from an EMBL/GenBank/DDBJ whole genome shotgun (WGS) entry which is preliminary data.</text>
</comment>
<dbReference type="GO" id="GO:0019068">
    <property type="term" value="P:virion assembly"/>
    <property type="evidence" value="ECO:0007669"/>
    <property type="project" value="InterPro"/>
</dbReference>
<feature type="compositionally biased region" description="Basic and acidic residues" evidence="1">
    <location>
        <begin position="522"/>
        <end position="537"/>
    </location>
</feature>
<dbReference type="RefSeq" id="WP_281736785.1">
    <property type="nucleotide sequence ID" value="NZ_JAKETQ010000002.1"/>
</dbReference>